<reference evidence="2 3" key="1">
    <citation type="submission" date="2016-10" db="EMBL/GenBank/DDBJ databases">
        <authorList>
            <person name="de Groot N.N."/>
        </authorList>
    </citation>
    <scope>NUCLEOTIDE SEQUENCE [LARGE SCALE GENOMIC DNA]</scope>
    <source>
        <strain evidence="2 3">CGMCC 1.3430</strain>
    </source>
</reference>
<accession>A0A1H4FYR0</accession>
<dbReference type="AlphaFoldDB" id="A0A1H4FYR0"/>
<evidence type="ECO:0000313" key="2">
    <source>
        <dbReference type="EMBL" id="SEB02424.1"/>
    </source>
</evidence>
<sequence>MVNATQLRVCILLCCILNAIGCQPAQVTDQSELLLYDSTAKQLSISPASIPVESILTLQLQSVEAIAAITAEVTGVSMYMGRVPIRFRQIEASLWQAEFLLGACTDPNMKWRLELHIQYTDGREQLITELFQSSWR</sequence>
<protein>
    <recommendedName>
        <fullName evidence="4">Lipoprotein</fullName>
    </recommendedName>
</protein>
<evidence type="ECO:0000256" key="1">
    <source>
        <dbReference type="SAM" id="SignalP"/>
    </source>
</evidence>
<dbReference type="STRING" id="152573.SAMN04488051_11450"/>
<evidence type="ECO:0000313" key="3">
    <source>
        <dbReference type="Proteomes" id="UP000198773"/>
    </source>
</evidence>
<keyword evidence="3" id="KW-1185">Reference proteome</keyword>
<feature type="signal peptide" evidence="1">
    <location>
        <begin position="1"/>
        <end position="25"/>
    </location>
</feature>
<keyword evidence="1" id="KW-0732">Signal</keyword>
<name>A0A1H4FYR0_ALKAM</name>
<feature type="chain" id="PRO_5011496493" description="Lipoprotein" evidence="1">
    <location>
        <begin position="26"/>
        <end position="136"/>
    </location>
</feature>
<evidence type="ECO:0008006" key="4">
    <source>
        <dbReference type="Google" id="ProtNLM"/>
    </source>
</evidence>
<dbReference type="EMBL" id="FNRM01000014">
    <property type="protein sequence ID" value="SEB02424.1"/>
    <property type="molecule type" value="Genomic_DNA"/>
</dbReference>
<gene>
    <name evidence="2" type="ORF">SAMN04488051_11450</name>
</gene>
<proteinExistence type="predicted"/>
<dbReference type="Proteomes" id="UP000198773">
    <property type="component" value="Unassembled WGS sequence"/>
</dbReference>
<organism evidence="2 3">
    <name type="scientific">Alkalimonas amylolytica</name>
    <dbReference type="NCBI Taxonomy" id="152573"/>
    <lineage>
        <taxon>Bacteria</taxon>
        <taxon>Pseudomonadati</taxon>
        <taxon>Pseudomonadota</taxon>
        <taxon>Gammaproteobacteria</taxon>
        <taxon>Alkalimonas</taxon>
    </lineage>
</organism>